<dbReference type="Proteomes" id="UP000703661">
    <property type="component" value="Unassembled WGS sequence"/>
</dbReference>
<evidence type="ECO:0000259" key="3">
    <source>
        <dbReference type="Pfam" id="PF00501"/>
    </source>
</evidence>
<dbReference type="Gene3D" id="3.40.50.12780">
    <property type="entry name" value="N-terminal domain of ligase-like"/>
    <property type="match status" value="1"/>
</dbReference>
<dbReference type="PANTHER" id="PTHR24095">
    <property type="entry name" value="ACETYL-COENZYME A SYNTHETASE"/>
    <property type="match status" value="1"/>
</dbReference>
<evidence type="ECO:0000313" key="6">
    <source>
        <dbReference type="Proteomes" id="UP000703661"/>
    </source>
</evidence>
<evidence type="ECO:0000256" key="2">
    <source>
        <dbReference type="ARBA" id="ARBA00013275"/>
    </source>
</evidence>
<feature type="domain" description="AMP-dependent synthetase/ligase" evidence="3">
    <location>
        <begin position="94"/>
        <end position="212"/>
    </location>
</feature>
<dbReference type="EMBL" id="JAAAID010000400">
    <property type="protein sequence ID" value="KAG0017957.1"/>
    <property type="molecule type" value="Genomic_DNA"/>
</dbReference>
<feature type="non-terminal residue" evidence="5">
    <location>
        <position position="1"/>
    </location>
</feature>
<gene>
    <name evidence="5" type="primary">ACS1_2</name>
    <name evidence="5" type="ORF">BGZ80_007730</name>
</gene>
<feature type="domain" description="Acetyl-coenzyme A synthetase N-terminal" evidence="4">
    <location>
        <begin position="34"/>
        <end position="90"/>
    </location>
</feature>
<dbReference type="InterPro" id="IPR042099">
    <property type="entry name" value="ANL_N_sf"/>
</dbReference>
<organism evidence="5 6">
    <name type="scientific">Entomortierella chlamydospora</name>
    <dbReference type="NCBI Taxonomy" id="101097"/>
    <lineage>
        <taxon>Eukaryota</taxon>
        <taxon>Fungi</taxon>
        <taxon>Fungi incertae sedis</taxon>
        <taxon>Mucoromycota</taxon>
        <taxon>Mortierellomycotina</taxon>
        <taxon>Mortierellomycetes</taxon>
        <taxon>Mortierellales</taxon>
        <taxon>Mortierellaceae</taxon>
        <taxon>Entomortierella</taxon>
    </lineage>
</organism>
<evidence type="ECO:0000313" key="5">
    <source>
        <dbReference type="EMBL" id="KAG0017957.1"/>
    </source>
</evidence>
<sequence>MADDQVADTLYPVPERLLDPAQCPKPFVSSLEQYKEMHRQSIEKPEEFFGKLATDILSWTTPFQHVRHGSFEHGDIGWFLGGQLNASYNCIDRHDPDKVAIIYEADEPNQSENITYGELLRKVSQLASALRARGIQKGDTVAIYMPMIPEAVVALLACTRIGAVHSVVFAGFSAEALRDRVLDANSRVVITADQGKRGGKTIETKKIVDEALKACPKVET</sequence>
<dbReference type="GO" id="GO:0005829">
    <property type="term" value="C:cytosol"/>
    <property type="evidence" value="ECO:0007669"/>
    <property type="project" value="TreeGrafter"/>
</dbReference>
<dbReference type="InterPro" id="IPR000873">
    <property type="entry name" value="AMP-dep_synth/lig_dom"/>
</dbReference>
<name>A0A9P6MZ34_9FUNG</name>
<comment type="caution">
    <text evidence="5">The sequence shown here is derived from an EMBL/GenBank/DDBJ whole genome shotgun (WGS) entry which is preliminary data.</text>
</comment>
<proteinExistence type="inferred from homology"/>
<dbReference type="GO" id="GO:0003987">
    <property type="term" value="F:acetate-CoA ligase activity"/>
    <property type="evidence" value="ECO:0007669"/>
    <property type="project" value="UniProtKB-EC"/>
</dbReference>
<dbReference type="SUPFAM" id="SSF56801">
    <property type="entry name" value="Acetyl-CoA synthetase-like"/>
    <property type="match status" value="1"/>
</dbReference>
<dbReference type="AlphaFoldDB" id="A0A9P6MZ34"/>
<protein>
    <recommendedName>
        <fullName evidence="2">acetate--CoA ligase</fullName>
        <ecNumber evidence="2">6.2.1.1</ecNumber>
    </recommendedName>
</protein>
<accession>A0A9P6MZ34</accession>
<keyword evidence="6" id="KW-1185">Reference proteome</keyword>
<dbReference type="GO" id="GO:0006085">
    <property type="term" value="P:acetyl-CoA biosynthetic process"/>
    <property type="evidence" value="ECO:0007669"/>
    <property type="project" value="TreeGrafter"/>
</dbReference>
<dbReference type="PANTHER" id="PTHR24095:SF14">
    <property type="entry name" value="ACETYL-COENZYME A SYNTHETASE 1"/>
    <property type="match status" value="1"/>
</dbReference>
<comment type="similarity">
    <text evidence="1">Belongs to the ATP-dependent AMP-binding enzyme family.</text>
</comment>
<dbReference type="EC" id="6.2.1.1" evidence="2"/>
<dbReference type="InterPro" id="IPR032387">
    <property type="entry name" value="ACAS_N"/>
</dbReference>
<evidence type="ECO:0000256" key="1">
    <source>
        <dbReference type="ARBA" id="ARBA00006432"/>
    </source>
</evidence>
<evidence type="ECO:0000259" key="4">
    <source>
        <dbReference type="Pfam" id="PF16177"/>
    </source>
</evidence>
<dbReference type="Pfam" id="PF00501">
    <property type="entry name" value="AMP-binding"/>
    <property type="match status" value="1"/>
</dbReference>
<dbReference type="Pfam" id="PF16177">
    <property type="entry name" value="ACAS_N"/>
    <property type="match status" value="1"/>
</dbReference>
<reference evidence="5" key="1">
    <citation type="journal article" date="2020" name="Fungal Divers.">
        <title>Resolving the Mortierellaceae phylogeny through synthesis of multi-gene phylogenetics and phylogenomics.</title>
        <authorList>
            <person name="Vandepol N."/>
            <person name="Liber J."/>
            <person name="Desiro A."/>
            <person name="Na H."/>
            <person name="Kennedy M."/>
            <person name="Barry K."/>
            <person name="Grigoriev I.V."/>
            <person name="Miller A.N."/>
            <person name="O'Donnell K."/>
            <person name="Stajich J.E."/>
            <person name="Bonito G."/>
        </authorList>
    </citation>
    <scope>NUCLEOTIDE SEQUENCE</scope>
    <source>
        <strain evidence="5">NRRL 2769</strain>
    </source>
</reference>